<dbReference type="GO" id="GO:0000272">
    <property type="term" value="P:polysaccharide catabolic process"/>
    <property type="evidence" value="ECO:0007669"/>
    <property type="project" value="InterPro"/>
</dbReference>
<sequence length="75" mass="8077">MNAANLSTSRLMLLDVLHTFCTEAYRERCYDLNEEGVTTADAVIVLQMVASGERSGAADVNRSGAVTSVDALIIR</sequence>
<dbReference type="InterPro" id="IPR002105">
    <property type="entry name" value="Dockerin_1_rpt"/>
</dbReference>
<dbReference type="AlphaFoldDB" id="A0A7G9YHZ7"/>
<organism evidence="1">
    <name type="scientific">Candidatus Methanogaster sp. ANME-2c ERB4</name>
    <dbReference type="NCBI Taxonomy" id="2759911"/>
    <lineage>
        <taxon>Archaea</taxon>
        <taxon>Methanobacteriati</taxon>
        <taxon>Methanobacteriota</taxon>
        <taxon>Stenosarchaea group</taxon>
        <taxon>Methanomicrobia</taxon>
        <taxon>Methanosarcinales</taxon>
        <taxon>ANME-2 cluster</taxon>
        <taxon>Candidatus Methanogasteraceae</taxon>
        <taxon>Candidatus Methanogaster</taxon>
    </lineage>
</organism>
<reference evidence="1" key="1">
    <citation type="submission" date="2020-06" db="EMBL/GenBank/DDBJ databases">
        <title>Unique genomic features of the anaerobic methanotrophic archaea.</title>
        <authorList>
            <person name="Chadwick G.L."/>
            <person name="Skennerton C.T."/>
            <person name="Laso-Perez R."/>
            <person name="Leu A.O."/>
            <person name="Speth D.R."/>
            <person name="Yu H."/>
            <person name="Morgan-Lang C."/>
            <person name="Hatzenpichler R."/>
            <person name="Goudeau D."/>
            <person name="Malmstrom R."/>
            <person name="Brazelton W.J."/>
            <person name="Woyke T."/>
            <person name="Hallam S.J."/>
            <person name="Tyson G.W."/>
            <person name="Wegener G."/>
            <person name="Boetius A."/>
            <person name="Orphan V."/>
        </authorList>
    </citation>
    <scope>NUCLEOTIDE SEQUENCE</scope>
</reference>
<name>A0A7G9YHZ7_9EURY</name>
<gene>
    <name evidence="1" type="ORF">PGBELJNO_00029</name>
</gene>
<accession>A0A7G9YHZ7</accession>
<dbReference type="Gene3D" id="1.10.1330.10">
    <property type="entry name" value="Dockerin domain"/>
    <property type="match status" value="1"/>
</dbReference>
<dbReference type="GO" id="GO:0004553">
    <property type="term" value="F:hydrolase activity, hydrolyzing O-glycosyl compounds"/>
    <property type="evidence" value="ECO:0007669"/>
    <property type="project" value="InterPro"/>
</dbReference>
<protein>
    <submittedName>
        <fullName evidence="1">Uncharacterized protein</fullName>
    </submittedName>
</protein>
<evidence type="ECO:0000313" key="1">
    <source>
        <dbReference type="EMBL" id="QNO47631.1"/>
    </source>
</evidence>
<dbReference type="Pfam" id="PF00404">
    <property type="entry name" value="Dockerin_1"/>
    <property type="match status" value="1"/>
</dbReference>
<proteinExistence type="predicted"/>
<dbReference type="EMBL" id="MT631268">
    <property type="protein sequence ID" value="QNO47631.1"/>
    <property type="molecule type" value="Genomic_DNA"/>
</dbReference>
<dbReference type="InterPro" id="IPR036439">
    <property type="entry name" value="Dockerin_dom_sf"/>
</dbReference>